<proteinExistence type="predicted"/>
<evidence type="ECO:0000256" key="1">
    <source>
        <dbReference type="SAM" id="MobiDB-lite"/>
    </source>
</evidence>
<sequence>MDNQRSKTIYQLDTPFTAVQWPEISSKHQETVLELLCREFFFKWPPIVLLLLLPIVSPCKDVEELQQKVLHILSPIGTHRSNHITPSKGKRSKKRKRRAAKTGEEKSSETPPPPEMSPYIITGLNSIHRTLERSIKKAPENSQALDIPTPQTPHFSTIFFSRSTTPPILTSHLPQLIATASKAHPSKPLTKIVPLPQGSETRIAAALHLPRVSFLGILDDAPNSKALLDVIRDCVGTIEIPWLDEVKRGEYLEARIRVIQTTIGNSKSSEKKG</sequence>
<dbReference type="EMBL" id="VIGI01000020">
    <property type="protein sequence ID" value="KAB8289856.1"/>
    <property type="molecule type" value="Genomic_DNA"/>
</dbReference>
<dbReference type="PANTHER" id="PTHR28272">
    <property type="entry name" value="RIBONUCLEASES P/MRP PROTEIN SUBUNIT POP3"/>
    <property type="match status" value="1"/>
</dbReference>
<dbReference type="GO" id="GO:0008033">
    <property type="term" value="P:tRNA processing"/>
    <property type="evidence" value="ECO:0007669"/>
    <property type="project" value="InterPro"/>
</dbReference>
<keyword evidence="3" id="KW-1185">Reference proteome</keyword>
<dbReference type="InterPro" id="IPR013241">
    <property type="entry name" value="RNase_P_Pop3"/>
</dbReference>
<dbReference type="PANTHER" id="PTHR28272:SF1">
    <property type="entry name" value="RIBONUCLEASES P_MRP PROTEIN SUBUNIT POP3"/>
    <property type="match status" value="1"/>
</dbReference>
<dbReference type="GO" id="GO:0005829">
    <property type="term" value="C:cytosol"/>
    <property type="evidence" value="ECO:0007669"/>
    <property type="project" value="TreeGrafter"/>
</dbReference>
<dbReference type="Pfam" id="PF08228">
    <property type="entry name" value="RNase_P_pop3"/>
    <property type="match status" value="1"/>
</dbReference>
<protein>
    <submittedName>
        <fullName evidence="2">Uncharacterized protein</fullName>
    </submittedName>
</protein>
<dbReference type="GO" id="GO:0006364">
    <property type="term" value="P:rRNA processing"/>
    <property type="evidence" value="ECO:0007669"/>
    <property type="project" value="InterPro"/>
</dbReference>
<dbReference type="Proteomes" id="UP000326757">
    <property type="component" value="Unassembled WGS sequence"/>
</dbReference>
<dbReference type="GO" id="GO:0004526">
    <property type="term" value="F:ribonuclease P activity"/>
    <property type="evidence" value="ECO:0007669"/>
    <property type="project" value="TreeGrafter"/>
</dbReference>
<comment type="caution">
    <text evidence="2">The sequence shown here is derived from an EMBL/GenBank/DDBJ whole genome shotgun (WGS) entry which is preliminary data.</text>
</comment>
<feature type="compositionally biased region" description="Basic residues" evidence="1">
    <location>
        <begin position="88"/>
        <end position="100"/>
    </location>
</feature>
<reference evidence="2 3" key="1">
    <citation type="submission" date="2019-06" db="EMBL/GenBank/DDBJ databases">
        <title>Genome Sequence of the Brown Rot Fungal Pathogen Monilinia laxa.</title>
        <authorList>
            <person name="De Miccolis Angelini R.M."/>
            <person name="Landi L."/>
            <person name="Abate D."/>
            <person name="Pollastro S."/>
            <person name="Romanazzi G."/>
            <person name="Faretra F."/>
        </authorList>
    </citation>
    <scope>NUCLEOTIDE SEQUENCE [LARGE SCALE GENOMIC DNA]</scope>
    <source>
        <strain evidence="2 3">Mlax316</strain>
    </source>
</reference>
<dbReference type="GO" id="GO:0000171">
    <property type="term" value="F:ribonuclease MRP activity"/>
    <property type="evidence" value="ECO:0007669"/>
    <property type="project" value="TreeGrafter"/>
</dbReference>
<dbReference type="GO" id="GO:0005655">
    <property type="term" value="C:nucleolar ribonuclease P complex"/>
    <property type="evidence" value="ECO:0007669"/>
    <property type="project" value="TreeGrafter"/>
</dbReference>
<evidence type="ECO:0000313" key="3">
    <source>
        <dbReference type="Proteomes" id="UP000326757"/>
    </source>
</evidence>
<accession>A0A5N6JN40</accession>
<gene>
    <name evidence="2" type="ORF">EYC80_010487</name>
</gene>
<dbReference type="GO" id="GO:0034965">
    <property type="term" value="P:intronic box C/D snoRNA processing"/>
    <property type="evidence" value="ECO:0007669"/>
    <property type="project" value="TreeGrafter"/>
</dbReference>
<dbReference type="AlphaFoldDB" id="A0A5N6JN40"/>
<organism evidence="2 3">
    <name type="scientific">Monilinia laxa</name>
    <name type="common">Brown rot fungus</name>
    <name type="synonym">Sclerotinia laxa</name>
    <dbReference type="NCBI Taxonomy" id="61186"/>
    <lineage>
        <taxon>Eukaryota</taxon>
        <taxon>Fungi</taxon>
        <taxon>Dikarya</taxon>
        <taxon>Ascomycota</taxon>
        <taxon>Pezizomycotina</taxon>
        <taxon>Leotiomycetes</taxon>
        <taxon>Helotiales</taxon>
        <taxon>Sclerotiniaceae</taxon>
        <taxon>Monilinia</taxon>
    </lineage>
</organism>
<dbReference type="GO" id="GO:0000172">
    <property type="term" value="C:ribonuclease MRP complex"/>
    <property type="evidence" value="ECO:0007669"/>
    <property type="project" value="TreeGrafter"/>
</dbReference>
<name>A0A5N6JN40_MONLA</name>
<evidence type="ECO:0000313" key="2">
    <source>
        <dbReference type="EMBL" id="KAB8289856.1"/>
    </source>
</evidence>
<feature type="region of interest" description="Disordered" evidence="1">
    <location>
        <begin position="80"/>
        <end position="119"/>
    </location>
</feature>
<dbReference type="OrthoDB" id="20109at2759"/>